<protein>
    <recommendedName>
        <fullName evidence="2">histidine kinase</fullName>
        <ecNumber evidence="2">2.7.13.3</ecNumber>
    </recommendedName>
</protein>
<evidence type="ECO:0000256" key="4">
    <source>
        <dbReference type="ARBA" id="ARBA00022679"/>
    </source>
</evidence>
<dbReference type="SUPFAM" id="SSF55874">
    <property type="entry name" value="ATPase domain of HSP90 chaperone/DNA topoisomerase II/histidine kinase"/>
    <property type="match status" value="1"/>
</dbReference>
<evidence type="ECO:0000256" key="7">
    <source>
        <dbReference type="ARBA" id="ARBA00022840"/>
    </source>
</evidence>
<keyword evidence="6 14" id="KW-0418">Kinase</keyword>
<keyword evidence="7" id="KW-0067">ATP-binding</keyword>
<feature type="transmembrane region" description="Helical" evidence="10">
    <location>
        <begin position="122"/>
        <end position="146"/>
    </location>
</feature>
<feature type="transmembrane region" description="Helical" evidence="10">
    <location>
        <begin position="59"/>
        <end position="78"/>
    </location>
</feature>
<evidence type="ECO:0000256" key="5">
    <source>
        <dbReference type="ARBA" id="ARBA00022741"/>
    </source>
</evidence>
<evidence type="ECO:0000256" key="8">
    <source>
        <dbReference type="ARBA" id="ARBA00023012"/>
    </source>
</evidence>
<feature type="region of interest" description="Disordered" evidence="9">
    <location>
        <begin position="410"/>
        <end position="447"/>
    </location>
</feature>
<feature type="domain" description="Putative sensor" evidence="13">
    <location>
        <begin position="32"/>
        <end position="198"/>
    </location>
</feature>
<feature type="domain" description="Histidine kinase/HSP90-like ATPase" evidence="11">
    <location>
        <begin position="330"/>
        <end position="414"/>
    </location>
</feature>
<comment type="caution">
    <text evidence="14">The sequence shown here is derived from an EMBL/GenBank/DDBJ whole genome shotgun (WGS) entry which is preliminary data.</text>
</comment>
<evidence type="ECO:0000256" key="2">
    <source>
        <dbReference type="ARBA" id="ARBA00012438"/>
    </source>
</evidence>
<keyword evidence="10" id="KW-0812">Transmembrane</keyword>
<dbReference type="InterPro" id="IPR050482">
    <property type="entry name" value="Sensor_HK_TwoCompSys"/>
</dbReference>
<proteinExistence type="predicted"/>
<dbReference type="CDD" id="cd16917">
    <property type="entry name" value="HATPase_UhpB-NarQ-NarX-like"/>
    <property type="match status" value="1"/>
</dbReference>
<evidence type="ECO:0000256" key="1">
    <source>
        <dbReference type="ARBA" id="ARBA00000085"/>
    </source>
</evidence>
<keyword evidence="8" id="KW-0902">Two-component regulatory system</keyword>
<dbReference type="GO" id="GO:0016301">
    <property type="term" value="F:kinase activity"/>
    <property type="evidence" value="ECO:0007669"/>
    <property type="project" value="UniProtKB-KW"/>
</dbReference>
<reference evidence="14 15" key="1">
    <citation type="submission" date="2021-01" db="EMBL/GenBank/DDBJ databases">
        <title>Whole genome shotgun sequence of Actinoplanes palleronii NBRC 14916.</title>
        <authorList>
            <person name="Komaki H."/>
            <person name="Tamura T."/>
        </authorList>
    </citation>
    <scope>NUCLEOTIDE SEQUENCE [LARGE SCALE GENOMIC DNA]</scope>
    <source>
        <strain evidence="14 15">NBRC 14916</strain>
    </source>
</reference>
<evidence type="ECO:0000313" key="14">
    <source>
        <dbReference type="EMBL" id="GIE72721.1"/>
    </source>
</evidence>
<keyword evidence="10" id="KW-0472">Membrane</keyword>
<dbReference type="InterPro" id="IPR011712">
    <property type="entry name" value="Sig_transdc_His_kin_sub3_dim/P"/>
</dbReference>
<evidence type="ECO:0000313" key="15">
    <source>
        <dbReference type="Proteomes" id="UP000624709"/>
    </source>
</evidence>
<evidence type="ECO:0000259" key="11">
    <source>
        <dbReference type="Pfam" id="PF02518"/>
    </source>
</evidence>
<organism evidence="14 15">
    <name type="scientific">Actinoplanes palleronii</name>
    <dbReference type="NCBI Taxonomy" id="113570"/>
    <lineage>
        <taxon>Bacteria</taxon>
        <taxon>Bacillati</taxon>
        <taxon>Actinomycetota</taxon>
        <taxon>Actinomycetes</taxon>
        <taxon>Micromonosporales</taxon>
        <taxon>Micromonosporaceae</taxon>
        <taxon>Actinoplanes</taxon>
    </lineage>
</organism>
<keyword evidence="4" id="KW-0808">Transferase</keyword>
<feature type="transmembrane region" description="Helical" evidence="10">
    <location>
        <begin position="30"/>
        <end position="53"/>
    </location>
</feature>
<keyword evidence="5" id="KW-0547">Nucleotide-binding</keyword>
<evidence type="ECO:0000256" key="3">
    <source>
        <dbReference type="ARBA" id="ARBA00022553"/>
    </source>
</evidence>
<dbReference type="Pfam" id="PF13796">
    <property type="entry name" value="Sensor"/>
    <property type="match status" value="1"/>
</dbReference>
<dbReference type="Pfam" id="PF07730">
    <property type="entry name" value="HisKA_3"/>
    <property type="match status" value="1"/>
</dbReference>
<dbReference type="Gene3D" id="3.30.565.10">
    <property type="entry name" value="Histidine kinase-like ATPase, C-terminal domain"/>
    <property type="match status" value="1"/>
</dbReference>
<evidence type="ECO:0000259" key="13">
    <source>
        <dbReference type="Pfam" id="PF13796"/>
    </source>
</evidence>
<evidence type="ECO:0000256" key="6">
    <source>
        <dbReference type="ARBA" id="ARBA00022777"/>
    </source>
</evidence>
<dbReference type="Pfam" id="PF02518">
    <property type="entry name" value="HATPase_c"/>
    <property type="match status" value="1"/>
</dbReference>
<accession>A0ABQ4BPW2</accession>
<gene>
    <name evidence="14" type="ORF">Apa02nite_088290</name>
</gene>
<dbReference type="InterPro" id="IPR036890">
    <property type="entry name" value="HATPase_C_sf"/>
</dbReference>
<evidence type="ECO:0000256" key="10">
    <source>
        <dbReference type="SAM" id="Phobius"/>
    </source>
</evidence>
<dbReference type="Proteomes" id="UP000624709">
    <property type="component" value="Unassembled WGS sequence"/>
</dbReference>
<dbReference type="PANTHER" id="PTHR24421">
    <property type="entry name" value="NITRATE/NITRITE SENSOR PROTEIN NARX-RELATED"/>
    <property type="match status" value="1"/>
</dbReference>
<dbReference type="InterPro" id="IPR025828">
    <property type="entry name" value="Put_sensor_dom"/>
</dbReference>
<feature type="domain" description="Signal transduction histidine kinase subgroup 3 dimerisation and phosphoacceptor" evidence="12">
    <location>
        <begin position="226"/>
        <end position="290"/>
    </location>
</feature>
<evidence type="ECO:0000256" key="9">
    <source>
        <dbReference type="SAM" id="MobiDB-lite"/>
    </source>
</evidence>
<dbReference type="Gene3D" id="1.20.5.1930">
    <property type="match status" value="1"/>
</dbReference>
<feature type="transmembrane region" description="Helical" evidence="10">
    <location>
        <begin position="166"/>
        <end position="189"/>
    </location>
</feature>
<keyword evidence="15" id="KW-1185">Reference proteome</keyword>
<name>A0ABQ4BPW2_9ACTN</name>
<dbReference type="EMBL" id="BOMS01000156">
    <property type="protein sequence ID" value="GIE72721.1"/>
    <property type="molecule type" value="Genomic_DNA"/>
</dbReference>
<comment type="catalytic activity">
    <reaction evidence="1">
        <text>ATP + protein L-histidine = ADP + protein N-phospho-L-histidine.</text>
        <dbReference type="EC" id="2.7.13.3"/>
    </reaction>
</comment>
<keyword evidence="10" id="KW-1133">Transmembrane helix</keyword>
<keyword evidence="3" id="KW-0597">Phosphoprotein</keyword>
<evidence type="ECO:0000259" key="12">
    <source>
        <dbReference type="Pfam" id="PF07730"/>
    </source>
</evidence>
<sequence>MPFMPARNALEALTLRPTVFLRSGWPWRSLAYLSGGALLGCVTVSVVILLVLIGALLSILVIGLAAYVATALSGIAVARMERRRMRLVDADVLPDPHRPVLRPGLRAWLGVRLREQVTWRELGYAMVSAGLLCWMDLLVVGVVVFVPGATLGAPFYMTDEQWGHRLLMFAAGIPLTVVLAWPVTAWAGARAAMARAILAPRAHDADEKLIEVTRSRARLVDAFELERRRIERDLHDGAQQRLVALSLQIGMARLELPPGSPAAEAMAAAHDLAKQAQIELRELIRGVHPKILTDRGLTAAAGEVASIAPLPVDLDFDLPGRFPISLELTAYFVIAEALTNVAKHSGATRARVTGRFAEGRLIVEIRDDGRGGADPSAGTGLIGLADRVEVVSGSMALASPPGGPTVLRVELPLPPEDLPSLPGRAAEKPPVGEAGDSTSGDVGSGHE</sequence>
<dbReference type="InterPro" id="IPR003594">
    <property type="entry name" value="HATPase_dom"/>
</dbReference>
<dbReference type="EC" id="2.7.13.3" evidence="2"/>
<dbReference type="PANTHER" id="PTHR24421:SF10">
    <property type="entry name" value="NITRATE_NITRITE SENSOR PROTEIN NARQ"/>
    <property type="match status" value="1"/>
</dbReference>